<dbReference type="Proteomes" id="UP000183275">
    <property type="component" value="Unassembled WGS sequence"/>
</dbReference>
<dbReference type="EMBL" id="FOIS01000001">
    <property type="protein sequence ID" value="SEV86998.1"/>
    <property type="molecule type" value="Genomic_DNA"/>
</dbReference>
<feature type="compositionally biased region" description="Acidic residues" evidence="1">
    <location>
        <begin position="39"/>
        <end position="52"/>
    </location>
</feature>
<name>A0A1I0MFV0_9EURY</name>
<feature type="region of interest" description="Disordered" evidence="1">
    <location>
        <begin position="13"/>
        <end position="116"/>
    </location>
</feature>
<evidence type="ECO:0000313" key="3">
    <source>
        <dbReference type="Proteomes" id="UP000183275"/>
    </source>
</evidence>
<dbReference type="PROSITE" id="PS51257">
    <property type="entry name" value="PROKAR_LIPOPROTEIN"/>
    <property type="match status" value="1"/>
</dbReference>
<protein>
    <submittedName>
        <fullName evidence="2">Uncharacterized protein</fullName>
    </submittedName>
</protein>
<dbReference type="AlphaFoldDB" id="A0A1I0MFV0"/>
<sequence length="317" mass="33317">MRRRDLLAGTTGALCGLAGCTGSGFERLQTEAGNGGGDAGDDETESSGESEATETITVGDPDEVPFPDAHPPHELELRNEGETDRTVSVAVESDEDRGGNEDEGADGNGDGDDEEAPLFERDLDLPAGEAITVVLVEPRSYTASITATRPDGNGESSVTDGITRRPFDCTRSRTTVTLGETGTETESTSTTSSCPVPEVADETLEAGDGECAGRTNGDRATVDFADEVVTVDGAMTIPTPCHGLALAEASYDERRDVLALAIAVGEQEAETCVDCLGTAEYEARVDLEGRYPGGVEVFHERGGERERIAATEYSPDW</sequence>
<dbReference type="RefSeq" id="WP_049990810.1">
    <property type="nucleotide sequence ID" value="NZ_FOIS01000001.1"/>
</dbReference>
<dbReference type="eggNOG" id="arCOG08152">
    <property type="taxonomic scope" value="Archaea"/>
</dbReference>
<feature type="compositionally biased region" description="Basic and acidic residues" evidence="1">
    <location>
        <begin position="70"/>
        <end position="85"/>
    </location>
</feature>
<feature type="region of interest" description="Disordered" evidence="1">
    <location>
        <begin position="145"/>
        <end position="166"/>
    </location>
</feature>
<evidence type="ECO:0000256" key="1">
    <source>
        <dbReference type="SAM" id="MobiDB-lite"/>
    </source>
</evidence>
<dbReference type="OrthoDB" id="313543at2157"/>
<gene>
    <name evidence="2" type="ORF">SAMN05216285_0893</name>
</gene>
<evidence type="ECO:0000313" key="2">
    <source>
        <dbReference type="EMBL" id="SEV86998.1"/>
    </source>
</evidence>
<proteinExistence type="predicted"/>
<accession>A0A1I0MFV0</accession>
<keyword evidence="3" id="KW-1185">Reference proteome</keyword>
<reference evidence="3" key="1">
    <citation type="submission" date="2016-10" db="EMBL/GenBank/DDBJ databases">
        <authorList>
            <person name="Varghese N."/>
        </authorList>
    </citation>
    <scope>NUCLEOTIDE SEQUENCE [LARGE SCALE GENOMIC DNA]</scope>
    <source>
        <strain evidence="3">CGMCC 1.12284</strain>
    </source>
</reference>
<feature type="compositionally biased region" description="Acidic residues" evidence="1">
    <location>
        <begin position="101"/>
        <end position="116"/>
    </location>
</feature>
<organism evidence="2 3">
    <name type="scientific">Natrinema salifodinae</name>
    <dbReference type="NCBI Taxonomy" id="1202768"/>
    <lineage>
        <taxon>Archaea</taxon>
        <taxon>Methanobacteriati</taxon>
        <taxon>Methanobacteriota</taxon>
        <taxon>Stenosarchaea group</taxon>
        <taxon>Halobacteria</taxon>
        <taxon>Halobacteriales</taxon>
        <taxon>Natrialbaceae</taxon>
        <taxon>Natrinema</taxon>
    </lineage>
</organism>